<evidence type="ECO:0000256" key="9">
    <source>
        <dbReference type="ARBA" id="ARBA00032492"/>
    </source>
</evidence>
<dbReference type="AlphaFoldDB" id="A0A326U9W2"/>
<keyword evidence="5 13" id="KW-0808">Transferase</keyword>
<sequence length="259" mass="29322">MRRTVGVLPAAGLGKRLKPYNGLKELLPVGYYPSEKGPVPMVVSQYVMNALRAARVQDLYFVISPQKWEIARFFTNGSRFGMNCCYLFQDEPEGMPGALDSAYPWVRDSVVCMGMPDTIMQPTHCFAQLLEEHRKKAADLTLGIFPTETPQSLAPVHLEPGTGRVLEIFDKPQTTTYYNTWGVAVWEPSFTELLHHYVSHASRVHGQELLLSNVFLEAIKQNLRVYGTQFEDGTLFDIGTFEGLRYARAILENMEQTYC</sequence>
<dbReference type="EC" id="2.7.7.24" evidence="3"/>
<evidence type="ECO:0000259" key="12">
    <source>
        <dbReference type="Pfam" id="PF00483"/>
    </source>
</evidence>
<evidence type="ECO:0000256" key="11">
    <source>
        <dbReference type="ARBA" id="ARBA00049336"/>
    </source>
</evidence>
<comment type="catalytic activity">
    <reaction evidence="11">
        <text>dTTP + alpha-D-glucose 1-phosphate + H(+) = dTDP-alpha-D-glucose + diphosphate</text>
        <dbReference type="Rhea" id="RHEA:15225"/>
        <dbReference type="ChEBI" id="CHEBI:15378"/>
        <dbReference type="ChEBI" id="CHEBI:33019"/>
        <dbReference type="ChEBI" id="CHEBI:37568"/>
        <dbReference type="ChEBI" id="CHEBI:57477"/>
        <dbReference type="ChEBI" id="CHEBI:58601"/>
        <dbReference type="EC" id="2.7.7.24"/>
    </reaction>
</comment>
<dbReference type="Proteomes" id="UP000248806">
    <property type="component" value="Unassembled WGS sequence"/>
</dbReference>
<evidence type="ECO:0000256" key="4">
    <source>
        <dbReference type="ARBA" id="ARBA00017654"/>
    </source>
</evidence>
<dbReference type="InterPro" id="IPR005907">
    <property type="entry name" value="G1P_thy_trans_s"/>
</dbReference>
<dbReference type="RefSeq" id="WP_170142505.1">
    <property type="nucleotide sequence ID" value="NZ_BIFX01000001.1"/>
</dbReference>
<keyword evidence="14" id="KW-1185">Reference proteome</keyword>
<reference evidence="13 14" key="1">
    <citation type="submission" date="2018-06" db="EMBL/GenBank/DDBJ databases">
        <title>Genomic Encyclopedia of Archaeal and Bacterial Type Strains, Phase II (KMG-II): from individual species to whole genera.</title>
        <authorList>
            <person name="Goeker M."/>
        </authorList>
    </citation>
    <scope>NUCLEOTIDE SEQUENCE [LARGE SCALE GENOMIC DNA]</scope>
    <source>
        <strain evidence="13 14">ATCC BAA-1881</strain>
    </source>
</reference>
<evidence type="ECO:0000313" key="14">
    <source>
        <dbReference type="Proteomes" id="UP000248806"/>
    </source>
</evidence>
<comment type="caution">
    <text evidence="13">The sequence shown here is derived from an EMBL/GenBank/DDBJ whole genome shotgun (WGS) entry which is preliminary data.</text>
</comment>
<keyword evidence="6" id="KW-0548">Nucleotidyltransferase</keyword>
<organism evidence="13 14">
    <name type="scientific">Thermosporothrix hazakensis</name>
    <dbReference type="NCBI Taxonomy" id="644383"/>
    <lineage>
        <taxon>Bacteria</taxon>
        <taxon>Bacillati</taxon>
        <taxon>Chloroflexota</taxon>
        <taxon>Ktedonobacteria</taxon>
        <taxon>Ktedonobacterales</taxon>
        <taxon>Thermosporotrichaceae</taxon>
        <taxon>Thermosporothrix</taxon>
    </lineage>
</organism>
<evidence type="ECO:0000256" key="5">
    <source>
        <dbReference type="ARBA" id="ARBA00022679"/>
    </source>
</evidence>
<dbReference type="PANTHER" id="PTHR43532:SF1">
    <property type="entry name" value="GLUCOSE-1-PHOSPHATE THYMIDYLYLTRANSFERASE 1"/>
    <property type="match status" value="1"/>
</dbReference>
<proteinExistence type="inferred from homology"/>
<dbReference type="SUPFAM" id="SSF53448">
    <property type="entry name" value="Nucleotide-diphospho-sugar transferases"/>
    <property type="match status" value="1"/>
</dbReference>
<dbReference type="PANTHER" id="PTHR43532">
    <property type="entry name" value="GLUCOSE-1-PHOSPHATE THYMIDYLYLTRANSFERASE"/>
    <property type="match status" value="1"/>
</dbReference>
<name>A0A326U9W2_THEHA</name>
<dbReference type="GO" id="GO:0046872">
    <property type="term" value="F:metal ion binding"/>
    <property type="evidence" value="ECO:0007669"/>
    <property type="project" value="UniProtKB-KW"/>
</dbReference>
<evidence type="ECO:0000313" key="13">
    <source>
        <dbReference type="EMBL" id="PZW31914.1"/>
    </source>
</evidence>
<dbReference type="InterPro" id="IPR005835">
    <property type="entry name" value="NTP_transferase_dom"/>
</dbReference>
<evidence type="ECO:0000256" key="8">
    <source>
        <dbReference type="ARBA" id="ARBA00022842"/>
    </source>
</evidence>
<accession>A0A326U9W2</accession>
<protein>
    <recommendedName>
        <fullName evidence="4">Glucose-1-phosphate thymidylyltransferase</fullName>
        <ecNumber evidence="3">2.7.7.24</ecNumber>
    </recommendedName>
    <alternativeName>
        <fullName evidence="10">dTDP-glucose pyrophosphorylase</fullName>
    </alternativeName>
    <alternativeName>
        <fullName evidence="9">dTDP-glucose synthase</fullName>
    </alternativeName>
</protein>
<keyword evidence="8" id="KW-0460">Magnesium</keyword>
<comment type="similarity">
    <text evidence="2">Belongs to the glucose-1-phosphate thymidylyltransferase family.</text>
</comment>
<gene>
    <name evidence="13" type="ORF">EI42_01939</name>
</gene>
<dbReference type="Pfam" id="PF00483">
    <property type="entry name" value="NTP_transferase"/>
    <property type="match status" value="1"/>
</dbReference>
<keyword evidence="7" id="KW-0479">Metal-binding</keyword>
<feature type="domain" description="Nucleotidyl transferase" evidence="12">
    <location>
        <begin position="7"/>
        <end position="249"/>
    </location>
</feature>
<dbReference type="EMBL" id="QKUF01000005">
    <property type="protein sequence ID" value="PZW31914.1"/>
    <property type="molecule type" value="Genomic_DNA"/>
</dbReference>
<evidence type="ECO:0000256" key="10">
    <source>
        <dbReference type="ARBA" id="ARBA00032598"/>
    </source>
</evidence>
<dbReference type="InterPro" id="IPR029044">
    <property type="entry name" value="Nucleotide-diphossugar_trans"/>
</dbReference>
<comment type="cofactor">
    <cofactor evidence="1">
        <name>Mg(2+)</name>
        <dbReference type="ChEBI" id="CHEBI:18420"/>
    </cofactor>
</comment>
<evidence type="ECO:0000256" key="1">
    <source>
        <dbReference type="ARBA" id="ARBA00001946"/>
    </source>
</evidence>
<evidence type="ECO:0000256" key="6">
    <source>
        <dbReference type="ARBA" id="ARBA00022695"/>
    </source>
</evidence>
<dbReference type="GO" id="GO:0008879">
    <property type="term" value="F:glucose-1-phosphate thymidylyltransferase activity"/>
    <property type="evidence" value="ECO:0007669"/>
    <property type="project" value="UniProtKB-EC"/>
</dbReference>
<evidence type="ECO:0000256" key="3">
    <source>
        <dbReference type="ARBA" id="ARBA00012461"/>
    </source>
</evidence>
<dbReference type="Gene3D" id="3.90.550.10">
    <property type="entry name" value="Spore Coat Polysaccharide Biosynthesis Protein SpsA, Chain A"/>
    <property type="match status" value="1"/>
</dbReference>
<evidence type="ECO:0000256" key="7">
    <source>
        <dbReference type="ARBA" id="ARBA00022723"/>
    </source>
</evidence>
<evidence type="ECO:0000256" key="2">
    <source>
        <dbReference type="ARBA" id="ARBA00010480"/>
    </source>
</evidence>